<protein>
    <submittedName>
        <fullName evidence="2">Uncharacterized protein</fullName>
    </submittedName>
</protein>
<dbReference type="EMBL" id="CP054803">
    <property type="protein sequence ID" value="QKU22478.1"/>
    <property type="molecule type" value="Genomic_DNA"/>
</dbReference>
<gene>
    <name evidence="2" type="ORF">FOB19_14400</name>
    <name evidence="1" type="ORF">Q8G51_02335</name>
</gene>
<evidence type="ECO:0000313" key="3">
    <source>
        <dbReference type="Proteomes" id="UP000509126"/>
    </source>
</evidence>
<dbReference type="Proteomes" id="UP000509126">
    <property type="component" value="Chromosome"/>
</dbReference>
<sequence length="159" mass="18469">MPLILVVIGMIAFGGFWAYPKYQIMQLEDEARTGLKSGGFSAFAEQARPVMQAMKMDFSVLDQYPNIRFYMRHMAYEGDQLDERIKLDMQAMSCESINSFKVMEPKARTAMLNVLEDDQIIFHVYLKNKLGEELMHHEQKLSQCPNFIAVRHYERSSDS</sequence>
<dbReference type="RefSeq" id="WP_004279222.1">
    <property type="nucleotide sequence ID" value="NZ_BBSQ01000015.1"/>
</dbReference>
<reference evidence="2 3" key="1">
    <citation type="submission" date="2019-11" db="EMBL/GenBank/DDBJ databases">
        <title>FDA dAtabase for Regulatory Grade micrObial Sequences (FDA-ARGOS): Supporting development and validation of Infectious Disease Dx tests.</title>
        <authorList>
            <person name="Patel R."/>
            <person name="Rucinski S."/>
            <person name="Tallon L."/>
            <person name="Sadzewicz L."/>
            <person name="Vavikolanu K."/>
            <person name="Mehta A."/>
            <person name="Aluvathingal J."/>
            <person name="Nadendla S."/>
            <person name="Nandy P."/>
            <person name="Geyer C."/>
            <person name="Yan Y."/>
            <person name="Sichtig H."/>
        </authorList>
    </citation>
    <scope>NUCLEOTIDE SEQUENCE [LARGE SCALE GENOMIC DNA]</scope>
    <source>
        <strain evidence="2 3">FDAARGOS_557</strain>
    </source>
</reference>
<proteinExistence type="predicted"/>
<evidence type="ECO:0000313" key="2">
    <source>
        <dbReference type="EMBL" id="QKU22478.1"/>
    </source>
</evidence>
<accession>A0A2K8UKW7</accession>
<dbReference type="Proteomes" id="UP001242129">
    <property type="component" value="Unassembled WGS sequence"/>
</dbReference>
<evidence type="ECO:0000313" key="1">
    <source>
        <dbReference type="EMBL" id="MDP1446702.1"/>
    </source>
</evidence>
<organism evidence="2 3">
    <name type="scientific">Acinetobacter lwoffii</name>
    <dbReference type="NCBI Taxonomy" id="28090"/>
    <lineage>
        <taxon>Bacteria</taxon>
        <taxon>Pseudomonadati</taxon>
        <taxon>Pseudomonadota</taxon>
        <taxon>Gammaproteobacteria</taxon>
        <taxon>Moraxellales</taxon>
        <taxon>Moraxellaceae</taxon>
        <taxon>Acinetobacter</taxon>
    </lineage>
</organism>
<reference evidence="1" key="2">
    <citation type="submission" date="2023-07" db="EMBL/GenBank/DDBJ databases">
        <title>Dynamics of blaOXA-23 gene transmission in Acinetobacter spp. from contaminated veterinary surfaces.</title>
        <authorList>
            <person name="Moreira Da Silva J."/>
            <person name="Menezes J."/>
            <person name="Fernandes L."/>
            <person name="Marques C."/>
            <person name="Amaral A."/>
            <person name="Timofte D."/>
            <person name="Pomba C."/>
        </authorList>
    </citation>
    <scope>NUCLEOTIDE SEQUENCE</scope>
    <source>
        <strain evidence="1">CMVB11Z4A1</strain>
    </source>
</reference>
<name>A0A2K8UKW7_ACILW</name>
<dbReference type="EMBL" id="JAUUUS010000006">
    <property type="protein sequence ID" value="MDP1446702.1"/>
    <property type="molecule type" value="Genomic_DNA"/>
</dbReference>
<dbReference type="AlphaFoldDB" id="A0A2K8UKW7"/>